<dbReference type="Proteomes" id="UP000321886">
    <property type="component" value="Unassembled WGS sequence"/>
</dbReference>
<evidence type="ECO:0000256" key="1">
    <source>
        <dbReference type="ARBA" id="ARBA00023224"/>
    </source>
</evidence>
<evidence type="ECO:0000256" key="5">
    <source>
        <dbReference type="SAM" id="Phobius"/>
    </source>
</evidence>
<reference evidence="7 8" key="1">
    <citation type="submission" date="2019-07" db="EMBL/GenBank/DDBJ databases">
        <title>Whole genome shotgun sequence of Halobacillus faecis NBRC 103569.</title>
        <authorList>
            <person name="Hosoyama A."/>
            <person name="Uohara A."/>
            <person name="Ohji S."/>
            <person name="Ichikawa N."/>
        </authorList>
    </citation>
    <scope>NUCLEOTIDE SEQUENCE [LARGE SCALE GENOMIC DNA]</scope>
    <source>
        <strain evidence="7 8">NBRC 103569</strain>
    </source>
</reference>
<keyword evidence="5" id="KW-0472">Membrane</keyword>
<feature type="transmembrane region" description="Helical" evidence="5">
    <location>
        <begin position="140"/>
        <end position="158"/>
    </location>
</feature>
<feature type="transmembrane region" description="Helical" evidence="5">
    <location>
        <begin position="38"/>
        <end position="58"/>
    </location>
</feature>
<name>A0A511WZ58_9BACI</name>
<gene>
    <name evidence="7" type="ORF">HFA01_37740</name>
</gene>
<evidence type="ECO:0000256" key="4">
    <source>
        <dbReference type="SAM" id="Coils"/>
    </source>
</evidence>
<feature type="domain" description="Methyl-accepting transducer" evidence="6">
    <location>
        <begin position="207"/>
        <end position="443"/>
    </location>
</feature>
<accession>A0A511WZ58</accession>
<dbReference type="PROSITE" id="PS50111">
    <property type="entry name" value="CHEMOTAXIS_TRANSDUC_2"/>
    <property type="match status" value="1"/>
</dbReference>
<evidence type="ECO:0000256" key="3">
    <source>
        <dbReference type="PROSITE-ProRule" id="PRU00284"/>
    </source>
</evidence>
<dbReference type="RefSeq" id="WP_146818877.1">
    <property type="nucleotide sequence ID" value="NZ_BJYD01000042.1"/>
</dbReference>
<protein>
    <submittedName>
        <fullName evidence="7">Methyl-accepting chemotaxis protein</fullName>
    </submittedName>
</protein>
<dbReference type="Pfam" id="PF00015">
    <property type="entry name" value="MCPsignal"/>
    <property type="match status" value="1"/>
</dbReference>
<keyword evidence="4" id="KW-0175">Coiled coil</keyword>
<evidence type="ECO:0000256" key="2">
    <source>
        <dbReference type="ARBA" id="ARBA00029447"/>
    </source>
</evidence>
<dbReference type="PANTHER" id="PTHR32089">
    <property type="entry name" value="METHYL-ACCEPTING CHEMOTAXIS PROTEIN MCPB"/>
    <property type="match status" value="1"/>
</dbReference>
<dbReference type="GO" id="GO:0016020">
    <property type="term" value="C:membrane"/>
    <property type="evidence" value="ECO:0007669"/>
    <property type="project" value="InterPro"/>
</dbReference>
<keyword evidence="1 3" id="KW-0807">Transducer</keyword>
<dbReference type="InterPro" id="IPR004090">
    <property type="entry name" value="Chemotax_Me-accpt_rcpt"/>
</dbReference>
<feature type="transmembrane region" description="Helical" evidence="5">
    <location>
        <begin position="109"/>
        <end position="128"/>
    </location>
</feature>
<sequence>MDESTKMLNLRNQLMFKIMAFVLIADIVLLVIRSSFATLGIVFSAGLVLMSGCYFLIYKTEKVRLTMYLMTSSMFALVAALNVFQSNVVNYNTIFFVLVLISLYQNSKLMMAGGSVAATFAGLFYIWDPADVFVNAPTKYVFYIVLLVILITTILTTVSRLNESIMRDFKAKKDEANELTEQSQRSLEKMKEAAGLIDEFSSSLNARIQQTNEIMINFSSSFQEMETSLEDQSQSTVDINSSVEQSDQSIQTITDESEEMLMIATETQNASQTGNSEVLKLNDEIEKVSDIISKSSKTIEELNTSSTDILSFLDVIKDISEQTNLLALNASIEAARAGEEGKGFSVVAEEIKKLASRSQQMTENITEIVSNLQIESQRASQNAQQGQDVVKVSENAAGRVSEEFKNISAYIERFNLKSENITTLVNDLKSASSEIVSQINNVSSITEENTSAVKDLSGSIETQSDQLNQIVEDFQELENQTKNLK</sequence>
<dbReference type="AlphaFoldDB" id="A0A511WZ58"/>
<dbReference type="GO" id="GO:0007165">
    <property type="term" value="P:signal transduction"/>
    <property type="evidence" value="ECO:0007669"/>
    <property type="project" value="UniProtKB-KW"/>
</dbReference>
<dbReference type="GO" id="GO:0006935">
    <property type="term" value="P:chemotaxis"/>
    <property type="evidence" value="ECO:0007669"/>
    <property type="project" value="InterPro"/>
</dbReference>
<dbReference type="PRINTS" id="PR00260">
    <property type="entry name" value="CHEMTRNSDUCR"/>
</dbReference>
<dbReference type="InterPro" id="IPR004089">
    <property type="entry name" value="MCPsignal_dom"/>
</dbReference>
<feature type="coiled-coil region" evidence="4">
    <location>
        <begin position="162"/>
        <end position="193"/>
    </location>
</feature>
<proteinExistence type="inferred from homology"/>
<evidence type="ECO:0000313" key="7">
    <source>
        <dbReference type="EMBL" id="GEN55512.1"/>
    </source>
</evidence>
<dbReference type="OrthoDB" id="2489132at2"/>
<dbReference type="SUPFAM" id="SSF58104">
    <property type="entry name" value="Methyl-accepting chemotaxis protein (MCP) signaling domain"/>
    <property type="match status" value="1"/>
</dbReference>
<dbReference type="PANTHER" id="PTHR32089:SF112">
    <property type="entry name" value="LYSOZYME-LIKE PROTEIN-RELATED"/>
    <property type="match status" value="1"/>
</dbReference>
<feature type="transmembrane region" description="Helical" evidence="5">
    <location>
        <begin position="14"/>
        <end position="32"/>
    </location>
</feature>
<evidence type="ECO:0000313" key="8">
    <source>
        <dbReference type="Proteomes" id="UP000321886"/>
    </source>
</evidence>
<evidence type="ECO:0000259" key="6">
    <source>
        <dbReference type="PROSITE" id="PS50111"/>
    </source>
</evidence>
<comment type="similarity">
    <text evidence="2">Belongs to the methyl-accepting chemotaxis (MCP) protein family.</text>
</comment>
<organism evidence="7 8">
    <name type="scientific">Halobacillus faecis</name>
    <dbReference type="NCBI Taxonomy" id="360184"/>
    <lineage>
        <taxon>Bacteria</taxon>
        <taxon>Bacillati</taxon>
        <taxon>Bacillota</taxon>
        <taxon>Bacilli</taxon>
        <taxon>Bacillales</taxon>
        <taxon>Bacillaceae</taxon>
        <taxon>Halobacillus</taxon>
    </lineage>
</organism>
<dbReference type="GO" id="GO:0004888">
    <property type="term" value="F:transmembrane signaling receptor activity"/>
    <property type="evidence" value="ECO:0007669"/>
    <property type="project" value="InterPro"/>
</dbReference>
<feature type="transmembrane region" description="Helical" evidence="5">
    <location>
        <begin position="88"/>
        <end position="104"/>
    </location>
</feature>
<keyword evidence="5" id="KW-1133">Transmembrane helix</keyword>
<dbReference type="EMBL" id="BJYD01000042">
    <property type="protein sequence ID" value="GEN55512.1"/>
    <property type="molecule type" value="Genomic_DNA"/>
</dbReference>
<keyword evidence="8" id="KW-1185">Reference proteome</keyword>
<keyword evidence="5" id="KW-0812">Transmembrane</keyword>
<dbReference type="Gene3D" id="1.10.287.950">
    <property type="entry name" value="Methyl-accepting chemotaxis protein"/>
    <property type="match status" value="1"/>
</dbReference>
<dbReference type="SMART" id="SM00283">
    <property type="entry name" value="MA"/>
    <property type="match status" value="1"/>
</dbReference>
<comment type="caution">
    <text evidence="7">The sequence shown here is derived from an EMBL/GenBank/DDBJ whole genome shotgun (WGS) entry which is preliminary data.</text>
</comment>